<dbReference type="Proteomes" id="UP001156318">
    <property type="component" value="Chromosome"/>
</dbReference>
<dbReference type="Gene3D" id="3.30.910.10">
    <property type="entry name" value="DinI-like"/>
    <property type="match status" value="1"/>
</dbReference>
<dbReference type="SUPFAM" id="SSF54857">
    <property type="entry name" value="DNA damage-inducible protein DinI"/>
    <property type="match status" value="1"/>
</dbReference>
<evidence type="ECO:0000313" key="1">
    <source>
        <dbReference type="EMBL" id="UYU30526.1"/>
    </source>
</evidence>
<organism evidence="1 2">
    <name type="scientific">Siccibacter colletis</name>
    <dbReference type="NCBI Taxonomy" id="1505757"/>
    <lineage>
        <taxon>Bacteria</taxon>
        <taxon>Pseudomonadati</taxon>
        <taxon>Pseudomonadota</taxon>
        <taxon>Gammaproteobacteria</taxon>
        <taxon>Enterobacterales</taxon>
        <taxon>Enterobacteriaceae</taxon>
        <taxon>Siccibacter</taxon>
    </lineage>
</organism>
<reference evidence="1 2" key="1">
    <citation type="submission" date="2021-05" db="EMBL/GenBank/DDBJ databases">
        <title>Isolation, identification, and the growth promoting effects of Pantoea dispersa strain YSD J2 from the aboveground leaves of Cyperus esculentus L.Var. Sativus.</title>
        <authorList>
            <person name="Wang S."/>
            <person name="Tang X.M."/>
            <person name="Huang Y.N."/>
        </authorList>
    </citation>
    <scope>NUCLEOTIDE SEQUENCE [LARGE SCALE GENOMIC DNA]</scope>
    <source>
        <strain evidence="2">YSD YN2</strain>
    </source>
</reference>
<proteinExistence type="predicted"/>
<protein>
    <submittedName>
        <fullName evidence="1">DinI family protein</fullName>
    </submittedName>
</protein>
<name>A0ABY6JDP2_9ENTR</name>
<accession>A0ABY6JDP2</accession>
<dbReference type="InterPro" id="IPR010391">
    <property type="entry name" value="DNA_damage-inducible_DinI-like"/>
</dbReference>
<dbReference type="PANTHER" id="PTHR36572:SF2">
    <property type="entry name" value="DNA DAMAGE-INDUCIBLE PROTEIN I"/>
    <property type="match status" value="1"/>
</dbReference>
<keyword evidence="2" id="KW-1185">Reference proteome</keyword>
<dbReference type="Pfam" id="PF06183">
    <property type="entry name" value="DinI"/>
    <property type="match status" value="1"/>
</dbReference>
<evidence type="ECO:0000313" key="2">
    <source>
        <dbReference type="Proteomes" id="UP001156318"/>
    </source>
</evidence>
<gene>
    <name evidence="1" type="ORF">KFZ77_11570</name>
</gene>
<dbReference type="EMBL" id="CP074352">
    <property type="protein sequence ID" value="UYU30526.1"/>
    <property type="molecule type" value="Genomic_DNA"/>
</dbReference>
<dbReference type="PANTHER" id="PTHR36572">
    <property type="entry name" value="DNA DAMAGE-INDUCIBLE PROTEIN I-RELATED"/>
    <property type="match status" value="1"/>
</dbReference>
<dbReference type="RefSeq" id="WP_264384272.1">
    <property type="nucleotide sequence ID" value="NZ_CP074352.1"/>
</dbReference>
<dbReference type="InterPro" id="IPR036687">
    <property type="entry name" value="DinI-like_sf"/>
</dbReference>
<sequence length="77" mass="8867">MRVEVMIDRNKKLPEGAIPALEAELVKRLMNNYPDCKLNIRRAGTDGLNVLGADKSDKKSIEEILQETWESADEWFY</sequence>